<name>A0A0D3K8R7_EMIH1</name>
<organism evidence="8 9">
    <name type="scientific">Emiliania huxleyi (strain CCMP1516)</name>
    <dbReference type="NCBI Taxonomy" id="280463"/>
    <lineage>
        <taxon>Eukaryota</taxon>
        <taxon>Haptista</taxon>
        <taxon>Haptophyta</taxon>
        <taxon>Prymnesiophyceae</taxon>
        <taxon>Isochrysidales</taxon>
        <taxon>Noelaerhabdaceae</taxon>
        <taxon>Emiliania</taxon>
    </lineage>
</organism>
<evidence type="ECO:0000313" key="8">
    <source>
        <dbReference type="EnsemblProtists" id="EOD32152"/>
    </source>
</evidence>
<dbReference type="EnsemblProtists" id="EOD32152">
    <property type="protein sequence ID" value="EOD32152"/>
    <property type="gene ID" value="EMIHUDRAFT_202768"/>
</dbReference>
<dbReference type="PANTHER" id="PTHR44936">
    <property type="entry name" value="SENSOR PROTEIN CREC"/>
    <property type="match status" value="1"/>
</dbReference>
<comment type="catalytic activity">
    <reaction evidence="1">
        <text>ATP + protein L-histidine = ADP + protein N-phospho-L-histidine.</text>
        <dbReference type="EC" id="2.7.13.3"/>
    </reaction>
</comment>
<evidence type="ECO:0000256" key="1">
    <source>
        <dbReference type="ARBA" id="ARBA00000085"/>
    </source>
</evidence>
<dbReference type="HOGENOM" id="CLU_824967_0_0_1"/>
<keyword evidence="9" id="KW-1185">Reference proteome</keyword>
<dbReference type="KEGG" id="ehx:EMIHUDRAFT_202768"/>
<dbReference type="GeneID" id="17277424"/>
<evidence type="ECO:0000256" key="3">
    <source>
        <dbReference type="ARBA" id="ARBA00022553"/>
    </source>
</evidence>
<evidence type="ECO:0000259" key="7">
    <source>
        <dbReference type="SMART" id="SM00387"/>
    </source>
</evidence>
<dbReference type="RefSeq" id="XP_005784581.1">
    <property type="nucleotide sequence ID" value="XM_005784524.1"/>
</dbReference>
<proteinExistence type="predicted"/>
<dbReference type="Pfam" id="PF02518">
    <property type="entry name" value="HATPase_c"/>
    <property type="match status" value="1"/>
</dbReference>
<evidence type="ECO:0000256" key="2">
    <source>
        <dbReference type="ARBA" id="ARBA00012438"/>
    </source>
</evidence>
<feature type="domain" description="Histidine kinase/HSP90-like ATPase" evidence="7">
    <location>
        <begin position="195"/>
        <end position="334"/>
    </location>
</feature>
<dbReference type="PaxDb" id="2903-EOD32152"/>
<dbReference type="InterPro" id="IPR050980">
    <property type="entry name" value="2C_sensor_his_kinase"/>
</dbReference>
<dbReference type="EC" id="2.7.13.3" evidence="2"/>
<reference evidence="9" key="1">
    <citation type="journal article" date="2013" name="Nature">
        <title>Pan genome of the phytoplankton Emiliania underpins its global distribution.</title>
        <authorList>
            <person name="Read B.A."/>
            <person name="Kegel J."/>
            <person name="Klute M.J."/>
            <person name="Kuo A."/>
            <person name="Lefebvre S.C."/>
            <person name="Maumus F."/>
            <person name="Mayer C."/>
            <person name="Miller J."/>
            <person name="Monier A."/>
            <person name="Salamov A."/>
            <person name="Young J."/>
            <person name="Aguilar M."/>
            <person name="Claverie J.M."/>
            <person name="Frickenhaus S."/>
            <person name="Gonzalez K."/>
            <person name="Herman E.K."/>
            <person name="Lin Y.C."/>
            <person name="Napier J."/>
            <person name="Ogata H."/>
            <person name="Sarno A.F."/>
            <person name="Shmutz J."/>
            <person name="Schroeder D."/>
            <person name="de Vargas C."/>
            <person name="Verret F."/>
            <person name="von Dassow P."/>
            <person name="Valentin K."/>
            <person name="Van de Peer Y."/>
            <person name="Wheeler G."/>
            <person name="Dacks J.B."/>
            <person name="Delwiche C.F."/>
            <person name="Dyhrman S.T."/>
            <person name="Glockner G."/>
            <person name="John U."/>
            <person name="Richards T."/>
            <person name="Worden A.Z."/>
            <person name="Zhang X."/>
            <person name="Grigoriev I.V."/>
            <person name="Allen A.E."/>
            <person name="Bidle K."/>
            <person name="Borodovsky M."/>
            <person name="Bowler C."/>
            <person name="Brownlee C."/>
            <person name="Cock J.M."/>
            <person name="Elias M."/>
            <person name="Gladyshev V.N."/>
            <person name="Groth M."/>
            <person name="Guda C."/>
            <person name="Hadaegh A."/>
            <person name="Iglesias-Rodriguez M.D."/>
            <person name="Jenkins J."/>
            <person name="Jones B.M."/>
            <person name="Lawson T."/>
            <person name="Leese F."/>
            <person name="Lindquist E."/>
            <person name="Lobanov A."/>
            <person name="Lomsadze A."/>
            <person name="Malik S.B."/>
            <person name="Marsh M.E."/>
            <person name="Mackinder L."/>
            <person name="Mock T."/>
            <person name="Mueller-Roeber B."/>
            <person name="Pagarete A."/>
            <person name="Parker M."/>
            <person name="Probert I."/>
            <person name="Quesneville H."/>
            <person name="Raines C."/>
            <person name="Rensing S.A."/>
            <person name="Riano-Pachon D.M."/>
            <person name="Richier S."/>
            <person name="Rokitta S."/>
            <person name="Shiraiwa Y."/>
            <person name="Soanes D.M."/>
            <person name="van der Giezen M."/>
            <person name="Wahlund T.M."/>
            <person name="Williams B."/>
            <person name="Wilson W."/>
            <person name="Wolfe G."/>
            <person name="Wurch L.L."/>
        </authorList>
    </citation>
    <scope>NUCLEOTIDE SEQUENCE</scope>
</reference>
<evidence type="ECO:0000313" key="9">
    <source>
        <dbReference type="Proteomes" id="UP000013827"/>
    </source>
</evidence>
<keyword evidence="3" id="KW-0597">Phosphoprotein</keyword>
<dbReference type="Proteomes" id="UP000013827">
    <property type="component" value="Unassembled WGS sequence"/>
</dbReference>
<dbReference type="AlphaFoldDB" id="A0A0D3K8R7"/>
<keyword evidence="4" id="KW-0808">Transferase</keyword>
<dbReference type="SMART" id="SM00387">
    <property type="entry name" value="HATPase_c"/>
    <property type="match status" value="1"/>
</dbReference>
<protein>
    <recommendedName>
        <fullName evidence="2">histidine kinase</fullName>
        <ecNumber evidence="2">2.7.13.3</ecNumber>
    </recommendedName>
</protein>
<dbReference type="GO" id="GO:0000160">
    <property type="term" value="P:phosphorelay signal transduction system"/>
    <property type="evidence" value="ECO:0007669"/>
    <property type="project" value="UniProtKB-KW"/>
</dbReference>
<dbReference type="PANTHER" id="PTHR44936:SF9">
    <property type="entry name" value="SENSOR PROTEIN CREC"/>
    <property type="match status" value="1"/>
</dbReference>
<dbReference type="SUPFAM" id="SSF55874">
    <property type="entry name" value="ATPase domain of HSP90 chaperone/DNA topoisomerase II/histidine kinase"/>
    <property type="match status" value="1"/>
</dbReference>
<evidence type="ECO:0000256" key="6">
    <source>
        <dbReference type="ARBA" id="ARBA00023012"/>
    </source>
</evidence>
<evidence type="ECO:0000256" key="5">
    <source>
        <dbReference type="ARBA" id="ARBA00022777"/>
    </source>
</evidence>
<reference evidence="8" key="2">
    <citation type="submission" date="2024-10" db="UniProtKB">
        <authorList>
            <consortium name="EnsemblProtists"/>
        </authorList>
    </citation>
    <scope>IDENTIFICATION</scope>
</reference>
<accession>A0A0D3K8R7</accession>
<sequence length="337" mass="35222">MCDHGAGRLWEPLTPMTPEFASVAQAQFEVLGARLQASRAAIYFRREDPRTGALEFVPAAVWPATQKVWIVGEGVRPSVDSPPLPGGTDAGSLMPSYPFLSRAASPLPLGRLPEEAAEAGLSVPLVHGSDARELEAAASALAVAALFDRRYSGLGGGYREIVAGEVGVPVLFVTDVLREACSVGAAVASSRGAQLLALFDEEALANVIDNGLKYARPPPGGGEPCVSLSCRWCEEEGKVLTEVWNSFSPPLPDEDLRRAFEWGYRGAAARKSDAEGTGLGLQIARRLVESMGGTLCLHNAPMPGWAAAESGADAAGIGAPPEGVSAVLMLPRAGDHT</sequence>
<dbReference type="STRING" id="2903.R1DBA0"/>
<dbReference type="InterPro" id="IPR036890">
    <property type="entry name" value="HATPase_C_sf"/>
</dbReference>
<keyword evidence="5" id="KW-0418">Kinase</keyword>
<evidence type="ECO:0000256" key="4">
    <source>
        <dbReference type="ARBA" id="ARBA00022679"/>
    </source>
</evidence>
<dbReference type="GO" id="GO:0004673">
    <property type="term" value="F:protein histidine kinase activity"/>
    <property type="evidence" value="ECO:0007669"/>
    <property type="project" value="UniProtKB-EC"/>
</dbReference>
<dbReference type="InterPro" id="IPR003594">
    <property type="entry name" value="HATPase_dom"/>
</dbReference>
<keyword evidence="6" id="KW-0902">Two-component regulatory system</keyword>
<dbReference type="Gene3D" id="3.30.565.10">
    <property type="entry name" value="Histidine kinase-like ATPase, C-terminal domain"/>
    <property type="match status" value="1"/>
</dbReference>